<dbReference type="InterPro" id="IPR005746">
    <property type="entry name" value="Thioredoxin"/>
</dbReference>
<dbReference type="InterPro" id="IPR013766">
    <property type="entry name" value="Thioredoxin_domain"/>
</dbReference>
<dbReference type="PROSITE" id="PS51352">
    <property type="entry name" value="THIOREDOXIN_2"/>
    <property type="match status" value="1"/>
</dbReference>
<dbReference type="SUPFAM" id="SSF52833">
    <property type="entry name" value="Thioredoxin-like"/>
    <property type="match status" value="1"/>
</dbReference>
<feature type="site" description="Contributes to redox potential value" evidence="8">
    <location>
        <position position="32"/>
    </location>
</feature>
<keyword evidence="4 9" id="KW-1015">Disulfide bond</keyword>
<dbReference type="CDD" id="cd02947">
    <property type="entry name" value="TRX_family"/>
    <property type="match status" value="1"/>
</dbReference>
<dbReference type="PANTHER" id="PTHR45663:SF11">
    <property type="entry name" value="GEO12009P1"/>
    <property type="match status" value="1"/>
</dbReference>
<feature type="site" description="Contributes to redox potential value" evidence="8">
    <location>
        <position position="33"/>
    </location>
</feature>
<dbReference type="Pfam" id="PF00085">
    <property type="entry name" value="Thioredoxin"/>
    <property type="match status" value="1"/>
</dbReference>
<accession>A0A7V5LZG1</accession>
<evidence type="ECO:0000256" key="5">
    <source>
        <dbReference type="ARBA" id="ARBA00023284"/>
    </source>
</evidence>
<evidence type="ECO:0000256" key="7">
    <source>
        <dbReference type="PIRNR" id="PIRNR000077"/>
    </source>
</evidence>
<feature type="domain" description="Thioredoxin" evidence="10">
    <location>
        <begin position="1"/>
        <end position="111"/>
    </location>
</feature>
<comment type="caution">
    <text evidence="11">The sequence shown here is derived from an EMBL/GenBank/DDBJ whole genome shotgun (WGS) entry which is preliminary data.</text>
</comment>
<dbReference type="PANTHER" id="PTHR45663">
    <property type="entry name" value="GEO12009P1"/>
    <property type="match status" value="1"/>
</dbReference>
<keyword evidence="2" id="KW-0813">Transport</keyword>
<keyword evidence="5 9" id="KW-0676">Redox-active center</keyword>
<dbReference type="EMBL" id="DRTT01000165">
    <property type="protein sequence ID" value="HHF99031.1"/>
    <property type="molecule type" value="Genomic_DNA"/>
</dbReference>
<evidence type="ECO:0000256" key="1">
    <source>
        <dbReference type="ARBA" id="ARBA00008987"/>
    </source>
</evidence>
<evidence type="ECO:0000256" key="3">
    <source>
        <dbReference type="ARBA" id="ARBA00022982"/>
    </source>
</evidence>
<evidence type="ECO:0000256" key="4">
    <source>
        <dbReference type="ARBA" id="ARBA00023157"/>
    </source>
</evidence>
<evidence type="ECO:0000256" key="6">
    <source>
        <dbReference type="NCBIfam" id="TIGR01068"/>
    </source>
</evidence>
<reference evidence="11" key="1">
    <citation type="journal article" date="2020" name="mSystems">
        <title>Genome- and Community-Level Interaction Insights into Carbon Utilization and Element Cycling Functions of Hydrothermarchaeota in Hydrothermal Sediment.</title>
        <authorList>
            <person name="Zhou Z."/>
            <person name="Liu Y."/>
            <person name="Xu W."/>
            <person name="Pan J."/>
            <person name="Luo Z.H."/>
            <person name="Li M."/>
        </authorList>
    </citation>
    <scope>NUCLEOTIDE SEQUENCE [LARGE SCALE GENOMIC DNA]</scope>
    <source>
        <strain evidence="11">HyVt-92</strain>
    </source>
</reference>
<feature type="site" description="Deprotonates C-terminal active site Cys" evidence="8">
    <location>
        <position position="25"/>
    </location>
</feature>
<dbReference type="GO" id="GO:0045454">
    <property type="term" value="P:cell redox homeostasis"/>
    <property type="evidence" value="ECO:0007669"/>
    <property type="project" value="TreeGrafter"/>
</dbReference>
<evidence type="ECO:0000256" key="2">
    <source>
        <dbReference type="ARBA" id="ARBA00022448"/>
    </source>
</evidence>
<dbReference type="NCBIfam" id="TIGR01068">
    <property type="entry name" value="thioredoxin"/>
    <property type="match status" value="1"/>
</dbReference>
<name>A0A7V5LZG1_UNCAE</name>
<proteinExistence type="inferred from homology"/>
<evidence type="ECO:0000313" key="11">
    <source>
        <dbReference type="EMBL" id="HHF99031.1"/>
    </source>
</evidence>
<dbReference type="Gene3D" id="3.40.30.10">
    <property type="entry name" value="Glutaredoxin"/>
    <property type="match status" value="1"/>
</dbReference>
<dbReference type="PRINTS" id="PR00421">
    <property type="entry name" value="THIOREDOXIN"/>
</dbReference>
<keyword evidence="3" id="KW-0249">Electron transport</keyword>
<dbReference type="InterPro" id="IPR036249">
    <property type="entry name" value="Thioredoxin-like_sf"/>
</dbReference>
<dbReference type="AlphaFoldDB" id="A0A7V5LZG1"/>
<dbReference type="Proteomes" id="UP000886070">
    <property type="component" value="Unassembled WGS sequence"/>
</dbReference>
<evidence type="ECO:0000256" key="8">
    <source>
        <dbReference type="PIRSR" id="PIRSR000077-1"/>
    </source>
</evidence>
<dbReference type="PIRSF" id="PIRSF000077">
    <property type="entry name" value="Thioredoxin"/>
    <property type="match status" value="1"/>
</dbReference>
<dbReference type="GO" id="GO:0015035">
    <property type="term" value="F:protein-disulfide reductase activity"/>
    <property type="evidence" value="ECO:0007669"/>
    <property type="project" value="UniProtKB-UniRule"/>
</dbReference>
<gene>
    <name evidence="11" type="primary">trxA</name>
    <name evidence="11" type="ORF">ENL39_06060</name>
</gene>
<protein>
    <recommendedName>
        <fullName evidence="6 7">Thioredoxin</fullName>
    </recommendedName>
</protein>
<sequence>MAERIFTDENWEGEVLNSNIPVIVDFWAEWCMPCHMMAPVVEEVAREYEGKVKVGKLNVDQNRETARKYNIMGIPTLLFFNGGKVIDKIVGVAPKRVVEDKIKNILKMHKESEV</sequence>
<comment type="similarity">
    <text evidence="1 7">Belongs to the thioredoxin family.</text>
</comment>
<dbReference type="FunFam" id="3.40.30.10:FF:000001">
    <property type="entry name" value="Thioredoxin"/>
    <property type="match status" value="1"/>
</dbReference>
<feature type="disulfide bond" description="Redox-active" evidence="9">
    <location>
        <begin position="31"/>
        <end position="34"/>
    </location>
</feature>
<feature type="active site" description="Nucleophile" evidence="8">
    <location>
        <position position="31"/>
    </location>
</feature>
<feature type="active site" description="Nucleophile" evidence="8">
    <location>
        <position position="34"/>
    </location>
</feature>
<organism evidence="11">
    <name type="scientific">Aerophobetes bacterium</name>
    <dbReference type="NCBI Taxonomy" id="2030807"/>
    <lineage>
        <taxon>Bacteria</taxon>
        <taxon>Candidatus Aerophobota</taxon>
    </lineage>
</organism>
<evidence type="ECO:0000256" key="9">
    <source>
        <dbReference type="PIRSR" id="PIRSR000077-4"/>
    </source>
</evidence>
<evidence type="ECO:0000259" key="10">
    <source>
        <dbReference type="PROSITE" id="PS51352"/>
    </source>
</evidence>
<dbReference type="GO" id="GO:0005829">
    <property type="term" value="C:cytosol"/>
    <property type="evidence" value="ECO:0007669"/>
    <property type="project" value="TreeGrafter"/>
</dbReference>